<protein>
    <submittedName>
        <fullName evidence="1">Uncharacterized protein</fullName>
    </submittedName>
</protein>
<organism evidence="1 2">
    <name type="scientific">Geoglobus ahangari</name>
    <dbReference type="NCBI Taxonomy" id="113653"/>
    <lineage>
        <taxon>Archaea</taxon>
        <taxon>Methanobacteriati</taxon>
        <taxon>Methanobacteriota</taxon>
        <taxon>Archaeoglobi</taxon>
        <taxon>Archaeoglobales</taxon>
        <taxon>Archaeoglobaceae</taxon>
        <taxon>Geoglobus</taxon>
    </lineage>
</organism>
<dbReference type="Proteomes" id="UP000034723">
    <property type="component" value="Chromosome"/>
</dbReference>
<proteinExistence type="predicted"/>
<evidence type="ECO:0000313" key="1">
    <source>
        <dbReference type="EMBL" id="AKG92601.1"/>
    </source>
</evidence>
<accession>A0A0F7DCC5</accession>
<dbReference type="EMBL" id="CP011267">
    <property type="protein sequence ID" value="AKG92601.1"/>
    <property type="molecule type" value="Genomic_DNA"/>
</dbReference>
<dbReference type="InParanoid" id="A0A0F7DCC5"/>
<dbReference type="STRING" id="113653.GAH_00038"/>
<dbReference type="KEGG" id="gah:GAH_00038"/>
<dbReference type="RefSeq" id="WP_048094143.1">
    <property type="nucleotide sequence ID" value="NZ_CP011267.1"/>
</dbReference>
<dbReference type="GeneID" id="24802628"/>
<evidence type="ECO:0000313" key="2">
    <source>
        <dbReference type="Proteomes" id="UP000034723"/>
    </source>
</evidence>
<name>A0A0F7DCC5_9EURY</name>
<dbReference type="AlphaFoldDB" id="A0A0F7DCC5"/>
<dbReference type="HOGENOM" id="CLU_2284931_0_0_2"/>
<sequence>MLLLSLLFLALAALQARYSLPDSMVLAVVSLTYARGWQKKDDGYVLAATMLASALGAVDVVSAIAKALESVILHETPAFELTPAALGLFALPLYKIKRWAQ</sequence>
<gene>
    <name evidence="1" type="ORF">GAH_00038</name>
</gene>
<keyword evidence="2" id="KW-1185">Reference proteome</keyword>
<reference evidence="1 2" key="1">
    <citation type="submission" date="2015-04" db="EMBL/GenBank/DDBJ databases">
        <title>The complete genome sequence of the hyperthermophilic, obligate iron-reducing archaeon Geoglobus ahangari strain 234T.</title>
        <authorList>
            <person name="Manzella M.P."/>
            <person name="Holmes D.E."/>
            <person name="Rocheleau J.M."/>
            <person name="Chung A."/>
            <person name="Reguera G."/>
            <person name="Kashefi K."/>
        </authorList>
    </citation>
    <scope>NUCLEOTIDE SEQUENCE [LARGE SCALE GENOMIC DNA]</scope>
    <source>
        <strain evidence="1 2">234</strain>
    </source>
</reference>